<dbReference type="GO" id="GO:0016787">
    <property type="term" value="F:hydrolase activity"/>
    <property type="evidence" value="ECO:0007669"/>
    <property type="project" value="UniProtKB-KW"/>
</dbReference>
<comment type="caution">
    <text evidence="10">The sequence shown here is derived from an EMBL/GenBank/DDBJ whole genome shotgun (WGS) entry which is preliminary data.</text>
</comment>
<feature type="compositionally biased region" description="Polar residues" evidence="8">
    <location>
        <begin position="228"/>
        <end position="237"/>
    </location>
</feature>
<name>A0ABV8DQR2_9NOCA</name>
<sequence length="336" mass="34501">MFQRVIPGRVLGAVAATAALLAAPAAVPAAAGADPGAVPSAGCAIPAAAAGHTTQTYAGAGRTGFYLRDVPAAPGPYPLVVDLHGYLEPAEIQTRSSGVGEYGLQRGYATVTPQIDEPGPPRWNFQPGGADIDWLTGVLDDAEAALCVDTRRVYVTGLSMGAFTSSALACRLSGRIAAVAPVAGLQDFEWCDTTRPVPVIAFHGTDDPIVAYGGGAGPNARLLPRTDGTGSANQQNLDRGPNGPAPRSIPDNAAAWAARNGCAAGPAVEQVAPDVVRYRYSCPADGSVEFWSITGGGHVWPGSKVPFPEPFVGKDTPSIAATPIIWDFFQAHPLPA</sequence>
<dbReference type="RefSeq" id="WP_378611953.1">
    <property type="nucleotide sequence ID" value="NZ_JBHSAX010000009.1"/>
</dbReference>
<evidence type="ECO:0000256" key="7">
    <source>
        <dbReference type="ARBA" id="ARBA00023326"/>
    </source>
</evidence>
<keyword evidence="7" id="KW-0624">Polysaccharide degradation</keyword>
<organism evidence="10 11">
    <name type="scientific">Nocardia jiangsuensis</name>
    <dbReference type="NCBI Taxonomy" id="1691563"/>
    <lineage>
        <taxon>Bacteria</taxon>
        <taxon>Bacillati</taxon>
        <taxon>Actinomycetota</taxon>
        <taxon>Actinomycetes</taxon>
        <taxon>Mycobacteriales</taxon>
        <taxon>Nocardiaceae</taxon>
        <taxon>Nocardia</taxon>
    </lineage>
</organism>
<dbReference type="Proteomes" id="UP001595696">
    <property type="component" value="Unassembled WGS sequence"/>
</dbReference>
<evidence type="ECO:0000256" key="1">
    <source>
        <dbReference type="ARBA" id="ARBA00004613"/>
    </source>
</evidence>
<proteinExistence type="predicted"/>
<dbReference type="SUPFAM" id="SSF53474">
    <property type="entry name" value="alpha/beta-Hydrolases"/>
    <property type="match status" value="1"/>
</dbReference>
<evidence type="ECO:0000256" key="5">
    <source>
        <dbReference type="ARBA" id="ARBA00022801"/>
    </source>
</evidence>
<gene>
    <name evidence="10" type="ORF">ACFO0B_09360</name>
</gene>
<dbReference type="PANTHER" id="PTHR38050:SF2">
    <property type="entry name" value="FERULOYL ESTERASE C-RELATED"/>
    <property type="match status" value="1"/>
</dbReference>
<accession>A0ABV8DQR2</accession>
<evidence type="ECO:0000256" key="3">
    <source>
        <dbReference type="ARBA" id="ARBA00022651"/>
    </source>
</evidence>
<dbReference type="PANTHER" id="PTHR38050">
    <property type="match status" value="1"/>
</dbReference>
<protein>
    <submittedName>
        <fullName evidence="10">Alpha/beta hydrolase family esterase</fullName>
    </submittedName>
</protein>
<keyword evidence="6" id="KW-0119">Carbohydrate metabolism</keyword>
<evidence type="ECO:0000313" key="11">
    <source>
        <dbReference type="Proteomes" id="UP001595696"/>
    </source>
</evidence>
<evidence type="ECO:0000256" key="8">
    <source>
        <dbReference type="SAM" id="MobiDB-lite"/>
    </source>
</evidence>
<reference evidence="11" key="1">
    <citation type="journal article" date="2019" name="Int. J. Syst. Evol. Microbiol.">
        <title>The Global Catalogue of Microorganisms (GCM) 10K type strain sequencing project: providing services to taxonomists for standard genome sequencing and annotation.</title>
        <authorList>
            <consortium name="The Broad Institute Genomics Platform"/>
            <consortium name="The Broad Institute Genome Sequencing Center for Infectious Disease"/>
            <person name="Wu L."/>
            <person name="Ma J."/>
        </authorList>
    </citation>
    <scope>NUCLEOTIDE SEQUENCE [LARGE SCALE GENOMIC DNA]</scope>
    <source>
        <strain evidence="11">CGMCC 4.7330</strain>
    </source>
</reference>
<evidence type="ECO:0000313" key="10">
    <source>
        <dbReference type="EMBL" id="MFC3962189.1"/>
    </source>
</evidence>
<dbReference type="InterPro" id="IPR043595">
    <property type="entry name" value="FaeB/C/D"/>
</dbReference>
<evidence type="ECO:0000256" key="6">
    <source>
        <dbReference type="ARBA" id="ARBA00023277"/>
    </source>
</evidence>
<dbReference type="InterPro" id="IPR029058">
    <property type="entry name" value="AB_hydrolase_fold"/>
</dbReference>
<evidence type="ECO:0000256" key="9">
    <source>
        <dbReference type="SAM" id="SignalP"/>
    </source>
</evidence>
<keyword evidence="11" id="KW-1185">Reference proteome</keyword>
<dbReference type="Gene3D" id="3.40.50.1820">
    <property type="entry name" value="alpha/beta hydrolase"/>
    <property type="match status" value="1"/>
</dbReference>
<feature type="signal peptide" evidence="9">
    <location>
        <begin position="1"/>
        <end position="29"/>
    </location>
</feature>
<evidence type="ECO:0000256" key="2">
    <source>
        <dbReference type="ARBA" id="ARBA00022525"/>
    </source>
</evidence>
<keyword evidence="3" id="KW-0858">Xylan degradation</keyword>
<feature type="region of interest" description="Disordered" evidence="8">
    <location>
        <begin position="220"/>
        <end position="248"/>
    </location>
</feature>
<keyword evidence="4 9" id="KW-0732">Signal</keyword>
<keyword evidence="2" id="KW-0964">Secreted</keyword>
<evidence type="ECO:0000256" key="4">
    <source>
        <dbReference type="ARBA" id="ARBA00022729"/>
    </source>
</evidence>
<keyword evidence="5 10" id="KW-0378">Hydrolase</keyword>
<feature type="chain" id="PRO_5046438189" evidence="9">
    <location>
        <begin position="30"/>
        <end position="336"/>
    </location>
</feature>
<dbReference type="EMBL" id="JBHSAX010000009">
    <property type="protein sequence ID" value="MFC3962189.1"/>
    <property type="molecule type" value="Genomic_DNA"/>
</dbReference>
<comment type="subcellular location">
    <subcellularLocation>
        <location evidence="1">Secreted</location>
    </subcellularLocation>
</comment>